<sequence length="475" mass="53751">MAKDFLKDTQDEYDVIVIGSGLAGMTSANILARQGYSVLLLEHHYQLGGMATWFKRQNGHIFDISLHGFPYGMLKSCRKYWTQEIADSIVPLRGVRFENPQFSLETTFTREDFTQLLIEKFGIEPETVKNFFDTARKMNFFDDQGKTTRELFEEFFPGRDDVVRLLMEPISYANGSTLEDPAITYGIVFSNFMQKGVYTFRGGTDRLVKLIKAEMEKNGVDVRIRSQVEKIEITPDRRVTGVVVNGKRIGCKAIMSNSNIKGTILNLVGEEHFDPEFIEETKAVRLNNSSTQVYIALKPGDELNFCGDLLFHSEHNGFDIKAMLSKEVSSRTFSFYYPETRPGSDRSLIVSSTNANFSDWADLPEAQYEADKKHLIETTLDCLEQYVPNVRDRVDHLEASTPRTFQRYTQHLQGASFGTKFEGLKVSKELPEQIEGLYHAGSVGIIMSGWLGAVNYGVIVSNDVDKYLTPAAARI</sequence>
<dbReference type="PANTHER" id="PTHR43734:SF3">
    <property type="entry name" value="B-CAROTENE KETOLASE"/>
    <property type="match status" value="1"/>
</dbReference>
<dbReference type="GO" id="GO:0016491">
    <property type="term" value="F:oxidoreductase activity"/>
    <property type="evidence" value="ECO:0007669"/>
    <property type="project" value="InterPro"/>
</dbReference>
<proteinExistence type="inferred from homology"/>
<dbReference type="SUPFAM" id="SSF51905">
    <property type="entry name" value="FAD/NAD(P)-binding domain"/>
    <property type="match status" value="1"/>
</dbReference>
<feature type="domain" description="Amine oxidase" evidence="2">
    <location>
        <begin position="22"/>
        <end position="397"/>
    </location>
</feature>
<dbReference type="InterPro" id="IPR036188">
    <property type="entry name" value="FAD/NAD-bd_sf"/>
</dbReference>
<dbReference type="AlphaFoldDB" id="A0A517VGY4"/>
<gene>
    <name evidence="3" type="ORF">Pan161_39350</name>
</gene>
<evidence type="ECO:0000256" key="1">
    <source>
        <dbReference type="ARBA" id="ARBA00006046"/>
    </source>
</evidence>
<dbReference type="Gene3D" id="3.50.50.60">
    <property type="entry name" value="FAD/NAD(P)-binding domain"/>
    <property type="match status" value="2"/>
</dbReference>
<dbReference type="InterPro" id="IPR002937">
    <property type="entry name" value="Amino_oxidase"/>
</dbReference>
<accession>A0A517VGY4</accession>
<protein>
    <recommendedName>
        <fullName evidence="2">Amine oxidase domain-containing protein</fullName>
    </recommendedName>
</protein>
<dbReference type="KEGG" id="gax:Pan161_39350"/>
<evidence type="ECO:0000313" key="4">
    <source>
        <dbReference type="Proteomes" id="UP000316855"/>
    </source>
</evidence>
<comment type="similarity">
    <text evidence="1">Belongs to the carotenoid/retinoid oxidoreductase family.</text>
</comment>
<evidence type="ECO:0000259" key="2">
    <source>
        <dbReference type="Pfam" id="PF01593"/>
    </source>
</evidence>
<dbReference type="Pfam" id="PF01593">
    <property type="entry name" value="Amino_oxidase"/>
    <property type="match status" value="1"/>
</dbReference>
<dbReference type="OrthoDB" id="9813348at2"/>
<evidence type="ECO:0000313" key="3">
    <source>
        <dbReference type="EMBL" id="QDT92268.1"/>
    </source>
</evidence>
<dbReference type="PANTHER" id="PTHR43734">
    <property type="entry name" value="PHYTOENE DESATURASE"/>
    <property type="match status" value="1"/>
</dbReference>
<dbReference type="EMBL" id="CP036343">
    <property type="protein sequence ID" value="QDT92268.1"/>
    <property type="molecule type" value="Genomic_DNA"/>
</dbReference>
<organism evidence="3 4">
    <name type="scientific">Gimesia algae</name>
    <dbReference type="NCBI Taxonomy" id="2527971"/>
    <lineage>
        <taxon>Bacteria</taxon>
        <taxon>Pseudomonadati</taxon>
        <taxon>Planctomycetota</taxon>
        <taxon>Planctomycetia</taxon>
        <taxon>Planctomycetales</taxon>
        <taxon>Planctomycetaceae</taxon>
        <taxon>Gimesia</taxon>
    </lineage>
</organism>
<name>A0A517VGY4_9PLAN</name>
<dbReference type="Proteomes" id="UP000316855">
    <property type="component" value="Chromosome"/>
</dbReference>
<keyword evidence="4" id="KW-1185">Reference proteome</keyword>
<dbReference type="RefSeq" id="WP_145229801.1">
    <property type="nucleotide sequence ID" value="NZ_CP036343.1"/>
</dbReference>
<reference evidence="3 4" key="1">
    <citation type="submission" date="2019-02" db="EMBL/GenBank/DDBJ databases">
        <title>Deep-cultivation of Planctomycetes and their phenomic and genomic characterization uncovers novel biology.</title>
        <authorList>
            <person name="Wiegand S."/>
            <person name="Jogler M."/>
            <person name="Boedeker C."/>
            <person name="Pinto D."/>
            <person name="Vollmers J."/>
            <person name="Rivas-Marin E."/>
            <person name="Kohn T."/>
            <person name="Peeters S.H."/>
            <person name="Heuer A."/>
            <person name="Rast P."/>
            <person name="Oberbeckmann S."/>
            <person name="Bunk B."/>
            <person name="Jeske O."/>
            <person name="Meyerdierks A."/>
            <person name="Storesund J.E."/>
            <person name="Kallscheuer N."/>
            <person name="Luecker S."/>
            <person name="Lage O.M."/>
            <person name="Pohl T."/>
            <person name="Merkel B.J."/>
            <person name="Hornburger P."/>
            <person name="Mueller R.-W."/>
            <person name="Bruemmer F."/>
            <person name="Labrenz M."/>
            <person name="Spormann A.M."/>
            <person name="Op den Camp H."/>
            <person name="Overmann J."/>
            <person name="Amann R."/>
            <person name="Jetten M.S.M."/>
            <person name="Mascher T."/>
            <person name="Medema M.H."/>
            <person name="Devos D.P."/>
            <person name="Kaster A.-K."/>
            <person name="Ovreas L."/>
            <person name="Rohde M."/>
            <person name="Galperin M.Y."/>
            <person name="Jogler C."/>
        </authorList>
    </citation>
    <scope>NUCLEOTIDE SEQUENCE [LARGE SCALE GENOMIC DNA]</scope>
    <source>
        <strain evidence="3 4">Pan161</strain>
    </source>
</reference>